<keyword evidence="4" id="KW-0460">Magnesium</keyword>
<dbReference type="AlphaFoldDB" id="K9ZY20"/>
<dbReference type="Gene3D" id="3.40.50.1010">
    <property type="entry name" value="5'-nuclease"/>
    <property type="match status" value="1"/>
</dbReference>
<proteinExistence type="predicted"/>
<dbReference type="InterPro" id="IPR002792">
    <property type="entry name" value="TRAM_dom"/>
</dbReference>
<dbReference type="PANTHER" id="PTHR11603">
    <property type="entry name" value="AAA FAMILY ATPASE"/>
    <property type="match status" value="1"/>
</dbReference>
<reference evidence="8" key="1">
    <citation type="submission" date="2012-03" db="EMBL/GenBank/DDBJ databases">
        <title>Complete sequence of chromosome of Deinococcus peraridilitoris DSM 19664.</title>
        <authorList>
            <person name="Lucas S."/>
            <person name="Copeland A."/>
            <person name="Lapidus A."/>
            <person name="Glavina del Rio T."/>
            <person name="Dalin E."/>
            <person name="Tice H."/>
            <person name="Bruce D."/>
            <person name="Goodwin L."/>
            <person name="Pitluck S."/>
            <person name="Peters L."/>
            <person name="Mikhailova N."/>
            <person name="Lu M."/>
            <person name="Kyrpides N."/>
            <person name="Mavromatis K."/>
            <person name="Ivanova N."/>
            <person name="Brettin T."/>
            <person name="Detter J.C."/>
            <person name="Han C."/>
            <person name="Larimer F."/>
            <person name="Land M."/>
            <person name="Hauser L."/>
            <person name="Markowitz V."/>
            <person name="Cheng J.-F."/>
            <person name="Hugenholtz P."/>
            <person name="Woyke T."/>
            <person name="Wu D."/>
            <person name="Pukall R."/>
            <person name="Steenblock K."/>
            <person name="Brambilla E."/>
            <person name="Klenk H.-P."/>
            <person name="Eisen J.A."/>
        </authorList>
    </citation>
    <scope>NUCLEOTIDE SEQUENCE [LARGE SCALE GENOMIC DNA]</scope>
    <source>
        <strain evidence="8">DSM 19664 / LMG 22246 / CIP 109416 / KR-200</strain>
    </source>
</reference>
<accession>K9ZY20</accession>
<dbReference type="STRING" id="937777.Deipe_0008"/>
<sequence>MSLRVSFLFVGLLLGYGAGQLLARFALGSDPSALTNTIFLMVAGLLLAFLLGPRIERRVGAWTGELSTWLTRLDPRRVSAATAGLVTALLLGVLLSNLLARAPFYSWYINILVTIGLAVFFMYFALQNAAAFGALSWNDAPKRRSGAKVLDTNVIIDGRVLELARSGFLEGELLVPSFVLRELQFLADHADPQRRARGKRGLGVLEELRGLAQLHVHEWDVDGGLSVDDKLIRFTREIGAKLVSNDSNLSKVASLYGLRVLSIHEVALALRPKLAPGESLHITVTKSGQQSGQGVGYLDDGTMIVVEDGLRFKGRSIRVMVLSNVQTSVGRMIFARPEVETAS</sequence>
<evidence type="ECO:0000256" key="1">
    <source>
        <dbReference type="ARBA" id="ARBA00001946"/>
    </source>
</evidence>
<keyword evidence="5" id="KW-0812">Transmembrane</keyword>
<dbReference type="RefSeq" id="WP_015233931.1">
    <property type="nucleotide sequence ID" value="NC_019793.1"/>
</dbReference>
<feature type="transmembrane region" description="Helical" evidence="5">
    <location>
        <begin position="78"/>
        <end position="99"/>
    </location>
</feature>
<dbReference type="PANTHER" id="PTHR11603:SF147">
    <property type="entry name" value="MEMBRANE PROTEIN"/>
    <property type="match status" value="1"/>
</dbReference>
<dbReference type="InterPro" id="IPR002716">
    <property type="entry name" value="PIN_dom"/>
</dbReference>
<protein>
    <submittedName>
        <fullName evidence="7">Integral membrane protein (PIN domain superfamily)</fullName>
    </submittedName>
</protein>
<keyword evidence="5" id="KW-1133">Transmembrane helix</keyword>
<evidence type="ECO:0000256" key="2">
    <source>
        <dbReference type="ARBA" id="ARBA00022722"/>
    </source>
</evidence>
<feature type="domain" description="TRAM" evidence="6">
    <location>
        <begin position="273"/>
        <end position="334"/>
    </location>
</feature>
<dbReference type="Proteomes" id="UP000010467">
    <property type="component" value="Chromosome"/>
</dbReference>
<dbReference type="CDD" id="cd09877">
    <property type="entry name" value="PIN_YacL-like"/>
    <property type="match status" value="1"/>
</dbReference>
<dbReference type="GO" id="GO:0004518">
    <property type="term" value="F:nuclease activity"/>
    <property type="evidence" value="ECO:0007669"/>
    <property type="project" value="UniProtKB-KW"/>
</dbReference>
<gene>
    <name evidence="7" type="ordered locus">Deipe_0008</name>
</gene>
<dbReference type="PATRIC" id="fig|937777.3.peg.9"/>
<dbReference type="SMART" id="SM00670">
    <property type="entry name" value="PINc"/>
    <property type="match status" value="1"/>
</dbReference>
<name>K9ZY20_DEIPD</name>
<comment type="cofactor">
    <cofactor evidence="1">
        <name>Mg(2+)</name>
        <dbReference type="ChEBI" id="CHEBI:18420"/>
    </cofactor>
</comment>
<keyword evidence="5" id="KW-0472">Membrane</keyword>
<keyword evidence="8" id="KW-1185">Reference proteome</keyword>
<dbReference type="SUPFAM" id="SSF88723">
    <property type="entry name" value="PIN domain-like"/>
    <property type="match status" value="1"/>
</dbReference>
<evidence type="ECO:0000256" key="3">
    <source>
        <dbReference type="ARBA" id="ARBA00022801"/>
    </source>
</evidence>
<organism evidence="7 8">
    <name type="scientific">Deinococcus peraridilitoris (strain DSM 19664 / LMG 22246 / CIP 109416 / KR-200)</name>
    <dbReference type="NCBI Taxonomy" id="937777"/>
    <lineage>
        <taxon>Bacteria</taxon>
        <taxon>Thermotogati</taxon>
        <taxon>Deinococcota</taxon>
        <taxon>Deinococci</taxon>
        <taxon>Deinococcales</taxon>
        <taxon>Deinococcaceae</taxon>
        <taxon>Deinococcus</taxon>
    </lineage>
</organism>
<feature type="transmembrane region" description="Helical" evidence="5">
    <location>
        <begin position="105"/>
        <end position="126"/>
    </location>
</feature>
<evidence type="ECO:0000259" key="6">
    <source>
        <dbReference type="PROSITE" id="PS50926"/>
    </source>
</evidence>
<evidence type="ECO:0000313" key="7">
    <source>
        <dbReference type="EMBL" id="AFZ65620.1"/>
    </source>
</evidence>
<keyword evidence="2" id="KW-0540">Nuclease</keyword>
<dbReference type="InterPro" id="IPR029060">
    <property type="entry name" value="PIN-like_dom_sf"/>
</dbReference>
<dbReference type="InterPro" id="IPR052041">
    <property type="entry name" value="Nucleic_acid_metab_PIN/TRAM"/>
</dbReference>
<dbReference type="eggNOG" id="COG4956">
    <property type="taxonomic scope" value="Bacteria"/>
</dbReference>
<evidence type="ECO:0000256" key="4">
    <source>
        <dbReference type="ARBA" id="ARBA00022842"/>
    </source>
</evidence>
<feature type="transmembrane region" description="Helical" evidence="5">
    <location>
        <begin position="33"/>
        <end position="52"/>
    </location>
</feature>
<dbReference type="EMBL" id="CP003382">
    <property type="protein sequence ID" value="AFZ65620.1"/>
    <property type="molecule type" value="Genomic_DNA"/>
</dbReference>
<dbReference type="PROSITE" id="PS50926">
    <property type="entry name" value="TRAM"/>
    <property type="match status" value="1"/>
</dbReference>
<dbReference type="KEGG" id="dpd:Deipe_0008"/>
<evidence type="ECO:0000256" key="5">
    <source>
        <dbReference type="SAM" id="Phobius"/>
    </source>
</evidence>
<keyword evidence="3" id="KW-0378">Hydrolase</keyword>
<dbReference type="HOGENOM" id="CLU_050839_0_0_0"/>
<dbReference type="GO" id="GO:0016787">
    <property type="term" value="F:hydrolase activity"/>
    <property type="evidence" value="ECO:0007669"/>
    <property type="project" value="UniProtKB-KW"/>
</dbReference>
<evidence type="ECO:0000313" key="8">
    <source>
        <dbReference type="Proteomes" id="UP000010467"/>
    </source>
</evidence>